<gene>
    <name evidence="6" type="ORF">SAMN02745857_00909</name>
</gene>
<dbReference type="GO" id="GO:0042597">
    <property type="term" value="C:periplasmic space"/>
    <property type="evidence" value="ECO:0007669"/>
    <property type="project" value="InterPro"/>
</dbReference>
<dbReference type="InterPro" id="IPR008397">
    <property type="entry name" value="Alginate_lyase_dom"/>
</dbReference>
<feature type="region of interest" description="Disordered" evidence="3">
    <location>
        <begin position="46"/>
        <end position="66"/>
    </location>
</feature>
<dbReference type="GO" id="GO:0016829">
    <property type="term" value="F:lyase activity"/>
    <property type="evidence" value="ECO:0007669"/>
    <property type="project" value="UniProtKB-KW"/>
</dbReference>
<feature type="chain" id="PRO_5012551662" evidence="4">
    <location>
        <begin position="24"/>
        <end position="347"/>
    </location>
</feature>
<keyword evidence="1 4" id="KW-0732">Signal</keyword>
<name>A0A1W1X906_9NEIS</name>
<protein>
    <submittedName>
        <fullName evidence="6">Alginate lyase</fullName>
    </submittedName>
</protein>
<sequence>MPHLLPRLALATTLLALTTLAHAADGRWCPALPNVGNKLAASLASEVNTHRDDQPRAQPRLHTEGTLPHQGIYDQSVAAKQDFPRMRNLALYVRLHAEDGAALDQLEKLLRAWANLYQPSFNPIDETDFDAYIDAWAISRERFGMDTQSVLDNFFRNMAQGYIAQMRANGGKGTWINNWQSHRIKLVTLTAVLLDDPAMLAEAKRLFRQQLQQNLHDDGSVLDYYERDALHYVTYDLEPLLRAALAARTRGEDWLRLPTAQGATLASALDWLLPYTRGDIVHQEYLRTTVKFDLERRDAKLPGFTGAWDPHSARNLYWLAALLDPRYASIAASLGSPPPWQVACWMS</sequence>
<dbReference type="Gene3D" id="1.50.10.100">
    <property type="entry name" value="Chondroitin AC/alginate lyase"/>
    <property type="match status" value="1"/>
</dbReference>
<evidence type="ECO:0000256" key="3">
    <source>
        <dbReference type="SAM" id="MobiDB-lite"/>
    </source>
</evidence>
<evidence type="ECO:0000313" key="7">
    <source>
        <dbReference type="Proteomes" id="UP000192761"/>
    </source>
</evidence>
<accession>A0A1W1X906</accession>
<dbReference type="Proteomes" id="UP000192761">
    <property type="component" value="Unassembled WGS sequence"/>
</dbReference>
<dbReference type="InterPro" id="IPR008929">
    <property type="entry name" value="Chondroitin_lyas"/>
</dbReference>
<dbReference type="OrthoDB" id="1043373at2"/>
<keyword evidence="2 6" id="KW-0456">Lyase</keyword>
<reference evidence="6 7" key="1">
    <citation type="submission" date="2017-04" db="EMBL/GenBank/DDBJ databases">
        <authorList>
            <person name="Afonso C.L."/>
            <person name="Miller P.J."/>
            <person name="Scott M.A."/>
            <person name="Spackman E."/>
            <person name="Goraichik I."/>
            <person name="Dimitrov K.M."/>
            <person name="Suarez D.L."/>
            <person name="Swayne D.E."/>
        </authorList>
    </citation>
    <scope>NUCLEOTIDE SEQUENCE [LARGE SCALE GENOMIC DNA]</scope>
    <source>
        <strain evidence="6 7">DSM 23236</strain>
    </source>
</reference>
<organism evidence="6 7">
    <name type="scientific">Andreprevotia lacus DSM 23236</name>
    <dbReference type="NCBI Taxonomy" id="1121001"/>
    <lineage>
        <taxon>Bacteria</taxon>
        <taxon>Pseudomonadati</taxon>
        <taxon>Pseudomonadota</taxon>
        <taxon>Betaproteobacteria</taxon>
        <taxon>Neisseriales</taxon>
        <taxon>Chitinibacteraceae</taxon>
        <taxon>Andreprevotia</taxon>
    </lineage>
</organism>
<dbReference type="EMBL" id="FWXD01000004">
    <property type="protein sequence ID" value="SMC20320.1"/>
    <property type="molecule type" value="Genomic_DNA"/>
</dbReference>
<feature type="domain" description="Alginate lyase" evidence="5">
    <location>
        <begin position="45"/>
        <end position="277"/>
    </location>
</feature>
<feature type="signal peptide" evidence="4">
    <location>
        <begin position="1"/>
        <end position="23"/>
    </location>
</feature>
<dbReference type="Pfam" id="PF05426">
    <property type="entry name" value="Alginate_lyase"/>
    <property type="match status" value="1"/>
</dbReference>
<evidence type="ECO:0000256" key="1">
    <source>
        <dbReference type="ARBA" id="ARBA00022729"/>
    </source>
</evidence>
<proteinExistence type="predicted"/>
<evidence type="ECO:0000256" key="2">
    <source>
        <dbReference type="ARBA" id="ARBA00023239"/>
    </source>
</evidence>
<evidence type="ECO:0000313" key="6">
    <source>
        <dbReference type="EMBL" id="SMC20320.1"/>
    </source>
</evidence>
<evidence type="ECO:0000259" key="5">
    <source>
        <dbReference type="Pfam" id="PF05426"/>
    </source>
</evidence>
<dbReference type="AlphaFoldDB" id="A0A1W1X906"/>
<dbReference type="SUPFAM" id="SSF48230">
    <property type="entry name" value="Chondroitin AC/alginate lyase"/>
    <property type="match status" value="1"/>
</dbReference>
<dbReference type="STRING" id="1121001.SAMN02745857_00909"/>
<evidence type="ECO:0000256" key="4">
    <source>
        <dbReference type="SAM" id="SignalP"/>
    </source>
</evidence>
<dbReference type="RefSeq" id="WP_084089357.1">
    <property type="nucleotide sequence ID" value="NZ_FWXD01000004.1"/>
</dbReference>
<keyword evidence="7" id="KW-1185">Reference proteome</keyword>